<dbReference type="InterPro" id="IPR011009">
    <property type="entry name" value="Kinase-like_dom_sf"/>
</dbReference>
<accession>A0A4S4M2Q2</accession>
<dbReference type="PANTHER" id="PTHR21310">
    <property type="entry name" value="AMINOGLYCOSIDE PHOSPHOTRANSFERASE-RELATED-RELATED"/>
    <property type="match status" value="1"/>
</dbReference>
<dbReference type="SUPFAM" id="SSF56112">
    <property type="entry name" value="Protein kinase-like (PK-like)"/>
    <property type="match status" value="1"/>
</dbReference>
<organism evidence="2 3">
    <name type="scientific">Bondarzewia mesenterica</name>
    <dbReference type="NCBI Taxonomy" id="1095465"/>
    <lineage>
        <taxon>Eukaryota</taxon>
        <taxon>Fungi</taxon>
        <taxon>Dikarya</taxon>
        <taxon>Basidiomycota</taxon>
        <taxon>Agaricomycotina</taxon>
        <taxon>Agaricomycetes</taxon>
        <taxon>Russulales</taxon>
        <taxon>Bondarzewiaceae</taxon>
        <taxon>Bondarzewia</taxon>
    </lineage>
</organism>
<evidence type="ECO:0000259" key="1">
    <source>
        <dbReference type="Pfam" id="PF01636"/>
    </source>
</evidence>
<dbReference type="CDD" id="cd05120">
    <property type="entry name" value="APH_ChoK_like"/>
    <property type="match status" value="1"/>
</dbReference>
<dbReference type="EMBL" id="SGPL01000063">
    <property type="protein sequence ID" value="THH18807.1"/>
    <property type="molecule type" value="Genomic_DNA"/>
</dbReference>
<dbReference type="PANTHER" id="PTHR21310:SF15">
    <property type="entry name" value="AMINOGLYCOSIDE PHOSPHOTRANSFERASE DOMAIN-CONTAINING PROTEIN"/>
    <property type="match status" value="1"/>
</dbReference>
<keyword evidence="3" id="KW-1185">Reference proteome</keyword>
<gene>
    <name evidence="2" type="ORF">EW146_g2248</name>
</gene>
<dbReference type="Gene3D" id="3.90.1200.10">
    <property type="match status" value="1"/>
</dbReference>
<dbReference type="AlphaFoldDB" id="A0A4S4M2Q2"/>
<comment type="caution">
    <text evidence="2">The sequence shown here is derived from an EMBL/GenBank/DDBJ whole genome shotgun (WGS) entry which is preliminary data.</text>
</comment>
<proteinExistence type="predicted"/>
<dbReference type="InterPro" id="IPR002575">
    <property type="entry name" value="Aminoglycoside_PTrfase"/>
</dbReference>
<dbReference type="OrthoDB" id="5404599at2759"/>
<evidence type="ECO:0000313" key="2">
    <source>
        <dbReference type="EMBL" id="THH18807.1"/>
    </source>
</evidence>
<sequence length="279" mass="32452">MLRVHNLYTLLWSGWLHFPSSVRTLAYKVLRWIALKLRTRESVNVIRLPFNLYAKYGRTVLRTEAFAMQYVAQHTTIPVPTILDLVEDNGGVFILMSRLPGQPLGITRDLNTMPSPQVLLFEIAMRDWLDQLRSLSPPNPDVVSGFDGGPCMSDRIKQEEFVGPFPSQREFHQYLYHTVGKRHHNALRVIAAQSHGVPHRICFESDIHPNNILVSRDGHLTGLIDWECAGWYPKYWEYTKTIYLRAGYAEWSAVFQRIFPQYENELMVEKAFWGVHNPW</sequence>
<protein>
    <recommendedName>
        <fullName evidence="1">Aminoglycoside phosphotransferase domain-containing protein</fullName>
    </recommendedName>
</protein>
<evidence type="ECO:0000313" key="3">
    <source>
        <dbReference type="Proteomes" id="UP000310158"/>
    </source>
</evidence>
<dbReference type="Proteomes" id="UP000310158">
    <property type="component" value="Unassembled WGS sequence"/>
</dbReference>
<name>A0A4S4M2Q2_9AGAM</name>
<reference evidence="2 3" key="1">
    <citation type="submission" date="2019-02" db="EMBL/GenBank/DDBJ databases">
        <title>Genome sequencing of the rare red list fungi Bondarzewia mesenterica.</title>
        <authorList>
            <person name="Buettner E."/>
            <person name="Kellner H."/>
        </authorList>
    </citation>
    <scope>NUCLEOTIDE SEQUENCE [LARGE SCALE GENOMIC DNA]</scope>
    <source>
        <strain evidence="2 3">DSM 108281</strain>
    </source>
</reference>
<dbReference type="InterPro" id="IPR051678">
    <property type="entry name" value="AGP_Transferase"/>
</dbReference>
<feature type="domain" description="Aminoglycoside phosphotransferase" evidence="1">
    <location>
        <begin position="62"/>
        <end position="247"/>
    </location>
</feature>
<dbReference type="Pfam" id="PF01636">
    <property type="entry name" value="APH"/>
    <property type="match status" value="1"/>
</dbReference>